<organism evidence="1 2">
    <name type="scientific">Zarconia navalis LEGE 11467</name>
    <dbReference type="NCBI Taxonomy" id="1828826"/>
    <lineage>
        <taxon>Bacteria</taxon>
        <taxon>Bacillati</taxon>
        <taxon>Cyanobacteriota</taxon>
        <taxon>Cyanophyceae</taxon>
        <taxon>Oscillatoriophycideae</taxon>
        <taxon>Oscillatoriales</taxon>
        <taxon>Oscillatoriales incertae sedis</taxon>
        <taxon>Zarconia</taxon>
        <taxon>Zarconia navalis</taxon>
    </lineage>
</organism>
<dbReference type="GO" id="GO:0030089">
    <property type="term" value="C:phycobilisome"/>
    <property type="evidence" value="ECO:0007669"/>
    <property type="project" value="InterPro"/>
</dbReference>
<dbReference type="EMBL" id="JADEXN010000312">
    <property type="protein sequence ID" value="MBE9042177.1"/>
    <property type="molecule type" value="Genomic_DNA"/>
</dbReference>
<evidence type="ECO:0000313" key="1">
    <source>
        <dbReference type="EMBL" id="MBE9042177.1"/>
    </source>
</evidence>
<reference evidence="1" key="1">
    <citation type="submission" date="2020-10" db="EMBL/GenBank/DDBJ databases">
        <authorList>
            <person name="Castelo-Branco R."/>
            <person name="Eusebio N."/>
            <person name="Adriana R."/>
            <person name="Vieira A."/>
            <person name="Brugerolle De Fraissinette N."/>
            <person name="Rezende De Castro R."/>
            <person name="Schneider M.P."/>
            <person name="Vasconcelos V."/>
            <person name="Leao P.N."/>
        </authorList>
    </citation>
    <scope>NUCLEOTIDE SEQUENCE</scope>
    <source>
        <strain evidence="1">LEGE 11467</strain>
    </source>
</reference>
<gene>
    <name evidence="1" type="ORF">IQ235_15470</name>
</gene>
<comment type="caution">
    <text evidence="1">The sequence shown here is derived from an EMBL/GenBank/DDBJ whole genome shotgun (WGS) entry which is preliminary data.</text>
</comment>
<keyword evidence="2" id="KW-1185">Reference proteome</keyword>
<dbReference type="AlphaFoldDB" id="A0A928VXT6"/>
<dbReference type="SUPFAM" id="SSF81930">
    <property type="entry name" value="Orange carotenoid protein, N-terminal domain"/>
    <property type="match status" value="1"/>
</dbReference>
<dbReference type="Proteomes" id="UP000621799">
    <property type="component" value="Unassembled WGS sequence"/>
</dbReference>
<proteinExistence type="predicted"/>
<feature type="non-terminal residue" evidence="1">
    <location>
        <position position="35"/>
    </location>
</feature>
<dbReference type="GO" id="GO:0016037">
    <property type="term" value="P:light absorption"/>
    <property type="evidence" value="ECO:0007669"/>
    <property type="project" value="InterPro"/>
</dbReference>
<evidence type="ECO:0000313" key="2">
    <source>
        <dbReference type="Proteomes" id="UP000621799"/>
    </source>
</evidence>
<sequence>MSFSIESARNIFPETLAADVVPATISRFNQLGVED</sequence>
<dbReference type="GO" id="GO:0031404">
    <property type="term" value="F:chloride ion binding"/>
    <property type="evidence" value="ECO:0007669"/>
    <property type="project" value="InterPro"/>
</dbReference>
<dbReference type="InterPro" id="IPR036917">
    <property type="entry name" value="Orange_carotenoid-bd_N_sf"/>
</dbReference>
<name>A0A928VXT6_9CYAN</name>
<protein>
    <submittedName>
        <fullName evidence="1">Red carotenoid-binding protein</fullName>
    </submittedName>
</protein>
<accession>A0A928VXT6</accession>